<evidence type="ECO:0000259" key="2">
    <source>
        <dbReference type="PROSITE" id="PS50059"/>
    </source>
</evidence>
<accession>A0A8S1JCA6</accession>
<dbReference type="Proteomes" id="UP000708148">
    <property type="component" value="Unassembled WGS sequence"/>
</dbReference>
<evidence type="ECO:0000313" key="4">
    <source>
        <dbReference type="Proteomes" id="UP000708148"/>
    </source>
</evidence>
<dbReference type="EMBL" id="CAJHUC010003043">
    <property type="protein sequence ID" value="CAD7705184.1"/>
    <property type="molecule type" value="Genomic_DNA"/>
</dbReference>
<dbReference type="OrthoDB" id="1902587at2759"/>
<dbReference type="AlphaFoldDB" id="A0A8S1JCA6"/>
<keyword evidence="1" id="KW-0697">Rotamase</keyword>
<comment type="caution">
    <text evidence="3">The sequence shown here is derived from an EMBL/GenBank/DDBJ whole genome shotgun (WGS) entry which is preliminary data.</text>
</comment>
<protein>
    <recommendedName>
        <fullName evidence="1">peptidylprolyl isomerase</fullName>
        <ecNumber evidence="1">5.2.1.8</ecNumber>
    </recommendedName>
</protein>
<dbReference type="PROSITE" id="PS50059">
    <property type="entry name" value="FKBP_PPIASE"/>
    <property type="match status" value="1"/>
</dbReference>
<dbReference type="EC" id="5.2.1.8" evidence="1"/>
<dbReference type="InterPro" id="IPR046357">
    <property type="entry name" value="PPIase_dom_sf"/>
</dbReference>
<proteinExistence type="predicted"/>
<name>A0A8S1JCA6_9CHLO</name>
<sequence length="184" mass="20374">MSEGETIYINLSEDPILSDYEIKVLRNNLKIQGQNQVPRDFPSFVRDGFNIKVLAEGYKLDESGLIYKDYAVGTGERPVDGQQVTFDYTGYNESGARIDNTYSRGYPAETQLGVGGLIPGFEVGLKGMQVGGRRRIIIPPELGPPVGPSTFFSAKQCEVFDVELLRVKSCRREGFAMFSGLVCE</sequence>
<keyword evidence="4" id="KW-1185">Reference proteome</keyword>
<reference evidence="3" key="1">
    <citation type="submission" date="2020-12" db="EMBL/GenBank/DDBJ databases">
        <authorList>
            <person name="Iha C."/>
        </authorList>
    </citation>
    <scope>NUCLEOTIDE SEQUENCE</scope>
</reference>
<evidence type="ECO:0000256" key="1">
    <source>
        <dbReference type="PROSITE-ProRule" id="PRU00277"/>
    </source>
</evidence>
<dbReference type="SUPFAM" id="SSF54534">
    <property type="entry name" value="FKBP-like"/>
    <property type="match status" value="1"/>
</dbReference>
<dbReference type="GO" id="GO:0003755">
    <property type="term" value="F:peptidyl-prolyl cis-trans isomerase activity"/>
    <property type="evidence" value="ECO:0007669"/>
    <property type="project" value="UniProtKB-KW"/>
</dbReference>
<dbReference type="InterPro" id="IPR044239">
    <property type="entry name" value="FKBP20-2-like"/>
</dbReference>
<keyword evidence="1" id="KW-0413">Isomerase</keyword>
<dbReference type="PANTHER" id="PTHR47414:SF1">
    <property type="entry name" value="PEPTIDYL-PROLYL CIS-TRANS ISOMERASE FKBP20-2, CHLOROPLASTIC"/>
    <property type="match status" value="1"/>
</dbReference>
<gene>
    <name evidence="3" type="ORF">OSTQU699_LOCUS10539</name>
</gene>
<organism evidence="3 4">
    <name type="scientific">Ostreobium quekettii</name>
    <dbReference type="NCBI Taxonomy" id="121088"/>
    <lineage>
        <taxon>Eukaryota</taxon>
        <taxon>Viridiplantae</taxon>
        <taxon>Chlorophyta</taxon>
        <taxon>core chlorophytes</taxon>
        <taxon>Ulvophyceae</taxon>
        <taxon>TCBD clade</taxon>
        <taxon>Bryopsidales</taxon>
        <taxon>Ostreobineae</taxon>
        <taxon>Ostreobiaceae</taxon>
        <taxon>Ostreobium</taxon>
    </lineage>
</organism>
<feature type="domain" description="PPIase FKBP-type" evidence="2">
    <location>
        <begin position="81"/>
        <end position="168"/>
    </location>
</feature>
<evidence type="ECO:0000313" key="3">
    <source>
        <dbReference type="EMBL" id="CAD7705184.1"/>
    </source>
</evidence>
<dbReference type="Gene3D" id="3.10.50.40">
    <property type="match status" value="1"/>
</dbReference>
<dbReference type="Pfam" id="PF00254">
    <property type="entry name" value="FKBP_C"/>
    <property type="match status" value="1"/>
</dbReference>
<dbReference type="PANTHER" id="PTHR47414">
    <property type="entry name" value="PEPTIDYL-PROLYL CIS-TRANS ISOMERASE FKBP20-2, CHLOROPLASTIC"/>
    <property type="match status" value="1"/>
</dbReference>
<dbReference type="InterPro" id="IPR001179">
    <property type="entry name" value="PPIase_FKBP_dom"/>
</dbReference>
<comment type="catalytic activity">
    <reaction evidence="1">
        <text>[protein]-peptidylproline (omega=180) = [protein]-peptidylproline (omega=0)</text>
        <dbReference type="Rhea" id="RHEA:16237"/>
        <dbReference type="Rhea" id="RHEA-COMP:10747"/>
        <dbReference type="Rhea" id="RHEA-COMP:10748"/>
        <dbReference type="ChEBI" id="CHEBI:83833"/>
        <dbReference type="ChEBI" id="CHEBI:83834"/>
        <dbReference type="EC" id="5.2.1.8"/>
    </reaction>
</comment>